<dbReference type="GO" id="GO:0009279">
    <property type="term" value="C:cell outer membrane"/>
    <property type="evidence" value="ECO:0007669"/>
    <property type="project" value="UniProtKB-SubCell"/>
</dbReference>
<keyword evidence="7" id="KW-1185">Reference proteome</keyword>
<evidence type="ECO:0000256" key="4">
    <source>
        <dbReference type="PROSITE-ProRule" id="PRU00473"/>
    </source>
</evidence>
<dbReference type="CDD" id="cd07185">
    <property type="entry name" value="OmpA_C-like"/>
    <property type="match status" value="1"/>
</dbReference>
<comment type="subcellular location">
    <subcellularLocation>
        <location evidence="1">Cell outer membrane</location>
    </subcellularLocation>
</comment>
<dbReference type="PANTHER" id="PTHR30329:SF21">
    <property type="entry name" value="LIPOPROTEIN YIAD-RELATED"/>
    <property type="match status" value="1"/>
</dbReference>
<dbReference type="InterPro" id="IPR036737">
    <property type="entry name" value="OmpA-like_sf"/>
</dbReference>
<gene>
    <name evidence="6" type="ordered locus">FRAAL0082</name>
</gene>
<keyword evidence="3" id="KW-0998">Cell outer membrane</keyword>
<protein>
    <recommendedName>
        <fullName evidence="5">OmpA-like domain-containing protein</fullName>
    </recommendedName>
</protein>
<dbReference type="InterPro" id="IPR006665">
    <property type="entry name" value="OmpA-like"/>
</dbReference>
<dbReference type="eggNOG" id="COG2885">
    <property type="taxonomic scope" value="Bacteria"/>
</dbReference>
<sequence length="168" mass="17624">MLALVAAAPVPDDEVRAAVHTLRTDDAVRPIDLDRSVVELRTEEHRGAETTLVLSADVLFAFDSAELTATARRQIADVAGRLAGSAAPIRVDGYTDSFGTPAYNVILSQRRASAVADLLRPAAPAGFLVSARGHGSADPIAHDTLPDGSDDPAGRAINRRVTITYGGQ</sequence>
<evidence type="ECO:0000256" key="2">
    <source>
        <dbReference type="ARBA" id="ARBA00023136"/>
    </source>
</evidence>
<feature type="domain" description="OmpA-like" evidence="5">
    <location>
        <begin position="47"/>
        <end position="168"/>
    </location>
</feature>
<dbReference type="KEGG" id="fal:FRAAL0082"/>
<name>Q0RUH5_FRAAA</name>
<evidence type="ECO:0000259" key="5">
    <source>
        <dbReference type="PROSITE" id="PS51123"/>
    </source>
</evidence>
<dbReference type="AlphaFoldDB" id="Q0RUH5"/>
<dbReference type="Pfam" id="PF00691">
    <property type="entry name" value="OmpA"/>
    <property type="match status" value="1"/>
</dbReference>
<dbReference type="InterPro" id="IPR006664">
    <property type="entry name" value="OMP_bac"/>
</dbReference>
<dbReference type="HOGENOM" id="CLU_016890_10_2_11"/>
<organism evidence="6 7">
    <name type="scientific">Frankia alni (strain DSM 45986 / CECT 9034 / ACN14a)</name>
    <dbReference type="NCBI Taxonomy" id="326424"/>
    <lineage>
        <taxon>Bacteria</taxon>
        <taxon>Bacillati</taxon>
        <taxon>Actinomycetota</taxon>
        <taxon>Actinomycetes</taxon>
        <taxon>Frankiales</taxon>
        <taxon>Frankiaceae</taxon>
        <taxon>Frankia</taxon>
    </lineage>
</organism>
<dbReference type="EMBL" id="CT573213">
    <property type="protein sequence ID" value="CAJ58764.1"/>
    <property type="molecule type" value="Genomic_DNA"/>
</dbReference>
<dbReference type="STRING" id="326424.FRAAL0082"/>
<dbReference type="Proteomes" id="UP000000657">
    <property type="component" value="Chromosome"/>
</dbReference>
<dbReference type="PRINTS" id="PR01021">
    <property type="entry name" value="OMPADOMAIN"/>
</dbReference>
<dbReference type="Gene3D" id="3.30.1330.60">
    <property type="entry name" value="OmpA-like domain"/>
    <property type="match status" value="1"/>
</dbReference>
<dbReference type="SUPFAM" id="SSF103088">
    <property type="entry name" value="OmpA-like"/>
    <property type="match status" value="1"/>
</dbReference>
<evidence type="ECO:0000256" key="3">
    <source>
        <dbReference type="ARBA" id="ARBA00023237"/>
    </source>
</evidence>
<reference evidence="6 7" key="1">
    <citation type="journal article" date="2007" name="Genome Res.">
        <title>Genome characteristics of facultatively symbiotic Frankia sp. strains reflect host range and host plant biogeography.</title>
        <authorList>
            <person name="Normand P."/>
            <person name="Lapierre P."/>
            <person name="Tisa L.S."/>
            <person name="Gogarten J.P."/>
            <person name="Alloisio N."/>
            <person name="Bagnarol E."/>
            <person name="Bassi C.A."/>
            <person name="Berry A.M."/>
            <person name="Bickhart D.M."/>
            <person name="Choisne N."/>
            <person name="Couloux A."/>
            <person name="Cournoyer B."/>
            <person name="Cruveiller S."/>
            <person name="Daubin V."/>
            <person name="Demange N."/>
            <person name="Francino M.P."/>
            <person name="Goltsman E."/>
            <person name="Huang Y."/>
            <person name="Kopp O.R."/>
            <person name="Labarre L."/>
            <person name="Lapidus A."/>
            <person name="Lavire C."/>
            <person name="Marechal J."/>
            <person name="Martinez M."/>
            <person name="Mastronunzio J.E."/>
            <person name="Mullin B.C."/>
            <person name="Niemann J."/>
            <person name="Pujic P."/>
            <person name="Rawnsley T."/>
            <person name="Rouy Z."/>
            <person name="Schenowitz C."/>
            <person name="Sellstedt A."/>
            <person name="Tavares F."/>
            <person name="Tomkins J.P."/>
            <person name="Vallenet D."/>
            <person name="Valverde C."/>
            <person name="Wall L.G."/>
            <person name="Wang Y."/>
            <person name="Medigue C."/>
            <person name="Benson D.R."/>
        </authorList>
    </citation>
    <scope>NUCLEOTIDE SEQUENCE [LARGE SCALE GENOMIC DNA]</scope>
    <source>
        <strain evidence="7">DSM 45986 / CECT 9034 / ACN14a</strain>
    </source>
</reference>
<dbReference type="PROSITE" id="PS51123">
    <property type="entry name" value="OMPA_2"/>
    <property type="match status" value="1"/>
</dbReference>
<proteinExistence type="predicted"/>
<dbReference type="InterPro" id="IPR050330">
    <property type="entry name" value="Bact_OuterMem_StrucFunc"/>
</dbReference>
<dbReference type="PANTHER" id="PTHR30329">
    <property type="entry name" value="STATOR ELEMENT OF FLAGELLAR MOTOR COMPLEX"/>
    <property type="match status" value="1"/>
</dbReference>
<accession>Q0RUH5</accession>
<evidence type="ECO:0000313" key="7">
    <source>
        <dbReference type="Proteomes" id="UP000000657"/>
    </source>
</evidence>
<evidence type="ECO:0000256" key="1">
    <source>
        <dbReference type="ARBA" id="ARBA00004442"/>
    </source>
</evidence>
<evidence type="ECO:0000313" key="6">
    <source>
        <dbReference type="EMBL" id="CAJ58764.1"/>
    </source>
</evidence>
<keyword evidence="2 4" id="KW-0472">Membrane</keyword>